<dbReference type="PANTHER" id="PTHR11236">
    <property type="entry name" value="AMINOBENZOATE/ANTHRANILATE SYNTHASE"/>
    <property type="match status" value="1"/>
</dbReference>
<dbReference type="GO" id="GO:0008153">
    <property type="term" value="P:4-aminobenzoate biosynthetic process"/>
    <property type="evidence" value="ECO:0007669"/>
    <property type="project" value="TreeGrafter"/>
</dbReference>
<organism evidence="2 3">
    <name type="scientific">Sphingobacterium spiritivorum</name>
    <name type="common">Flavobacterium spiritivorum</name>
    <dbReference type="NCBI Taxonomy" id="258"/>
    <lineage>
        <taxon>Bacteria</taxon>
        <taxon>Pseudomonadati</taxon>
        <taxon>Bacteroidota</taxon>
        <taxon>Sphingobacteriia</taxon>
        <taxon>Sphingobacteriales</taxon>
        <taxon>Sphingobacteriaceae</taxon>
        <taxon>Sphingobacterium</taxon>
    </lineage>
</organism>
<dbReference type="EMBL" id="UGYW01000002">
    <property type="protein sequence ID" value="SUJ28370.1"/>
    <property type="molecule type" value="Genomic_DNA"/>
</dbReference>
<dbReference type="InterPro" id="IPR015890">
    <property type="entry name" value="Chorismate_C"/>
</dbReference>
<name>A0A380CST3_SPHSI</name>
<dbReference type="Pfam" id="PF00425">
    <property type="entry name" value="Chorismate_bind"/>
    <property type="match status" value="1"/>
</dbReference>
<dbReference type="PRINTS" id="PR00095">
    <property type="entry name" value="ANTSNTHASEI"/>
</dbReference>
<dbReference type="AlphaFoldDB" id="A0A380CST3"/>
<accession>A0A380CST3</accession>
<evidence type="ECO:0000313" key="3">
    <source>
        <dbReference type="Proteomes" id="UP000254893"/>
    </source>
</evidence>
<dbReference type="GO" id="GO:0009396">
    <property type="term" value="P:folic acid-containing compound biosynthetic process"/>
    <property type="evidence" value="ECO:0007669"/>
    <property type="project" value="InterPro"/>
</dbReference>
<dbReference type="Gene3D" id="3.60.120.10">
    <property type="entry name" value="Anthranilate synthase"/>
    <property type="match status" value="1"/>
</dbReference>
<dbReference type="SUPFAM" id="SSF56322">
    <property type="entry name" value="ADC synthase"/>
    <property type="match status" value="1"/>
</dbReference>
<evidence type="ECO:0000259" key="1">
    <source>
        <dbReference type="Pfam" id="PF00425"/>
    </source>
</evidence>
<dbReference type="InterPro" id="IPR005802">
    <property type="entry name" value="ADC_synth_comp_1"/>
</dbReference>
<keyword evidence="2" id="KW-0808">Transferase</keyword>
<keyword evidence="2" id="KW-0032">Aminotransferase</keyword>
<dbReference type="NCBIfam" id="TIGR00553">
    <property type="entry name" value="pabB"/>
    <property type="match status" value="1"/>
</dbReference>
<dbReference type="GO" id="GO:0046820">
    <property type="term" value="F:4-amino-4-deoxychorismate synthase activity"/>
    <property type="evidence" value="ECO:0007669"/>
    <property type="project" value="UniProtKB-EC"/>
</dbReference>
<dbReference type="Proteomes" id="UP000254893">
    <property type="component" value="Unassembled WGS sequence"/>
</dbReference>
<dbReference type="GO" id="GO:0000162">
    <property type="term" value="P:L-tryptophan biosynthetic process"/>
    <property type="evidence" value="ECO:0007669"/>
    <property type="project" value="TreeGrafter"/>
</dbReference>
<dbReference type="RefSeq" id="WP_115171580.1">
    <property type="nucleotide sequence ID" value="NZ_UGYW01000002.1"/>
</dbReference>
<proteinExistence type="predicted"/>
<dbReference type="PANTHER" id="PTHR11236:SF18">
    <property type="entry name" value="AMINODEOXYCHORISMATE SYNTHASE"/>
    <property type="match status" value="1"/>
</dbReference>
<gene>
    <name evidence="2" type="primary">pabB</name>
    <name evidence="2" type="ORF">NCTC11388_04304</name>
</gene>
<feature type="domain" description="Chorismate-utilising enzyme C-terminal" evidence="1">
    <location>
        <begin position="159"/>
        <end position="415"/>
    </location>
</feature>
<sequence>MRIEDIHSIDSSGKFHQKALQWAMQFDEICFFNSNQSADEWSSFDCCLAVKAVSQFVADGTDTFLKAQHFIDQHSGKFIPGFLSYDLKNEIEDLTTDKADYLQFPPAYFFVPAVVITIKNGSIYIEAENPEQILKEIVSRQYLPETFKFTNTIKARWTKDEYLQAFGRIQSHIQQGDLYEANLCQEFYAEDALLDPYSVYQQLSEVSPTPFSAFFRMGDLYILSASPERFMAKRGDLLISQPIKGTAPRGATAAEDERIVRQLQDSKKEIAENVMIVDLVRNDLTRSAVKGSVKADRLFEIQSFRQVHQMVSTITCQKSADVTDLEAIKNTFPAGSMTGAPKIAAMKHCEEIENTRRGLYSGAIGYFSQNGDFDFNVVIRTLLYNASSHYISFHTGGAITNQADGEQEYEECLLKAKSLLDALHTSIA</sequence>
<reference evidence="2 3" key="1">
    <citation type="submission" date="2018-06" db="EMBL/GenBank/DDBJ databases">
        <authorList>
            <consortium name="Pathogen Informatics"/>
            <person name="Doyle S."/>
        </authorList>
    </citation>
    <scope>NUCLEOTIDE SEQUENCE [LARGE SCALE GENOMIC DNA]</scope>
    <source>
        <strain evidence="2 3">NCTC11388</strain>
    </source>
</reference>
<dbReference type="InterPro" id="IPR019999">
    <property type="entry name" value="Anth_synth_I-like"/>
</dbReference>
<dbReference type="EC" id="2.6.1.85" evidence="2"/>
<dbReference type="GO" id="GO:0005737">
    <property type="term" value="C:cytoplasm"/>
    <property type="evidence" value="ECO:0007669"/>
    <property type="project" value="TreeGrafter"/>
</dbReference>
<protein>
    <submittedName>
        <fullName evidence="2">Para-aminobenzoate synthase component 1</fullName>
        <ecNumber evidence="2">2.6.1.85</ecNumber>
    </submittedName>
</protein>
<dbReference type="InterPro" id="IPR005801">
    <property type="entry name" value="ADC_synthase"/>
</dbReference>
<evidence type="ECO:0000313" key="2">
    <source>
        <dbReference type="EMBL" id="SUJ28370.1"/>
    </source>
</evidence>